<dbReference type="AlphaFoldDB" id="A0A453C8L8"/>
<dbReference type="EnsemblPlants" id="AET2Gv20772100.15">
    <property type="protein sequence ID" value="AET2Gv20772100.15"/>
    <property type="gene ID" value="AET2Gv20772100"/>
</dbReference>
<evidence type="ECO:0000313" key="2">
    <source>
        <dbReference type="Proteomes" id="UP000015105"/>
    </source>
</evidence>
<sequence length="106" mass="11587">MDRSCRRCCCMTKLRSATRAPEEIAASAETAYHTAKGNGQMAGALAGDVMRFAAEDYRRLMMHALSMRSTGEAALMAPVRGARTRHDGSADRGRRNPLLMVPKICN</sequence>
<keyword evidence="2" id="KW-1185">Reference proteome</keyword>
<dbReference type="Proteomes" id="UP000015105">
    <property type="component" value="Chromosome 2D"/>
</dbReference>
<reference evidence="2" key="1">
    <citation type="journal article" date="2014" name="Science">
        <title>Ancient hybridizations among the ancestral genomes of bread wheat.</title>
        <authorList>
            <consortium name="International Wheat Genome Sequencing Consortium,"/>
            <person name="Marcussen T."/>
            <person name="Sandve S.R."/>
            <person name="Heier L."/>
            <person name="Spannagl M."/>
            <person name="Pfeifer M."/>
            <person name="Jakobsen K.S."/>
            <person name="Wulff B.B."/>
            <person name="Steuernagel B."/>
            <person name="Mayer K.F."/>
            <person name="Olsen O.A."/>
        </authorList>
    </citation>
    <scope>NUCLEOTIDE SEQUENCE [LARGE SCALE GENOMIC DNA]</scope>
    <source>
        <strain evidence="2">cv. AL8/78</strain>
    </source>
</reference>
<accession>A0A453C8L8</accession>
<dbReference type="Gramene" id="AET2Gv20772100.15">
    <property type="protein sequence ID" value="AET2Gv20772100.15"/>
    <property type="gene ID" value="AET2Gv20772100"/>
</dbReference>
<reference evidence="1" key="5">
    <citation type="journal article" date="2021" name="G3 (Bethesda)">
        <title>Aegilops tauschii genome assembly Aet v5.0 features greater sequence contiguity and improved annotation.</title>
        <authorList>
            <person name="Wang L."/>
            <person name="Zhu T."/>
            <person name="Rodriguez J.C."/>
            <person name="Deal K.R."/>
            <person name="Dubcovsky J."/>
            <person name="McGuire P.E."/>
            <person name="Lux T."/>
            <person name="Spannagl M."/>
            <person name="Mayer K.F.X."/>
            <person name="Baldrich P."/>
            <person name="Meyers B.C."/>
            <person name="Huo N."/>
            <person name="Gu Y.Q."/>
            <person name="Zhou H."/>
            <person name="Devos K.M."/>
            <person name="Bennetzen J.L."/>
            <person name="Unver T."/>
            <person name="Budak H."/>
            <person name="Gulick P.J."/>
            <person name="Galiba G."/>
            <person name="Kalapos B."/>
            <person name="Nelson D.R."/>
            <person name="Li P."/>
            <person name="You F.M."/>
            <person name="Luo M.C."/>
            <person name="Dvorak J."/>
        </authorList>
    </citation>
    <scope>NUCLEOTIDE SEQUENCE [LARGE SCALE GENOMIC DNA]</scope>
    <source>
        <strain evidence="1">cv. AL8/78</strain>
    </source>
</reference>
<evidence type="ECO:0000313" key="1">
    <source>
        <dbReference type="EnsemblPlants" id="AET2Gv20772100.15"/>
    </source>
</evidence>
<name>A0A453C8L8_AEGTS</name>
<proteinExistence type="predicted"/>
<reference evidence="1" key="4">
    <citation type="submission" date="2019-03" db="UniProtKB">
        <authorList>
            <consortium name="EnsemblPlants"/>
        </authorList>
    </citation>
    <scope>IDENTIFICATION</scope>
</reference>
<organism evidence="1 2">
    <name type="scientific">Aegilops tauschii subsp. strangulata</name>
    <name type="common">Goatgrass</name>
    <dbReference type="NCBI Taxonomy" id="200361"/>
    <lineage>
        <taxon>Eukaryota</taxon>
        <taxon>Viridiplantae</taxon>
        <taxon>Streptophyta</taxon>
        <taxon>Embryophyta</taxon>
        <taxon>Tracheophyta</taxon>
        <taxon>Spermatophyta</taxon>
        <taxon>Magnoliopsida</taxon>
        <taxon>Liliopsida</taxon>
        <taxon>Poales</taxon>
        <taxon>Poaceae</taxon>
        <taxon>BOP clade</taxon>
        <taxon>Pooideae</taxon>
        <taxon>Triticodae</taxon>
        <taxon>Triticeae</taxon>
        <taxon>Triticinae</taxon>
        <taxon>Aegilops</taxon>
    </lineage>
</organism>
<reference evidence="1" key="3">
    <citation type="journal article" date="2017" name="Nature">
        <title>Genome sequence of the progenitor of the wheat D genome Aegilops tauschii.</title>
        <authorList>
            <person name="Luo M.C."/>
            <person name="Gu Y.Q."/>
            <person name="Puiu D."/>
            <person name="Wang H."/>
            <person name="Twardziok S.O."/>
            <person name="Deal K.R."/>
            <person name="Huo N."/>
            <person name="Zhu T."/>
            <person name="Wang L."/>
            <person name="Wang Y."/>
            <person name="McGuire P.E."/>
            <person name="Liu S."/>
            <person name="Long H."/>
            <person name="Ramasamy R.K."/>
            <person name="Rodriguez J.C."/>
            <person name="Van S.L."/>
            <person name="Yuan L."/>
            <person name="Wang Z."/>
            <person name="Xia Z."/>
            <person name="Xiao L."/>
            <person name="Anderson O.D."/>
            <person name="Ouyang S."/>
            <person name="Liang Y."/>
            <person name="Zimin A.V."/>
            <person name="Pertea G."/>
            <person name="Qi P."/>
            <person name="Bennetzen J.L."/>
            <person name="Dai X."/>
            <person name="Dawson M.W."/>
            <person name="Muller H.G."/>
            <person name="Kugler K."/>
            <person name="Rivarola-Duarte L."/>
            <person name="Spannagl M."/>
            <person name="Mayer K.F.X."/>
            <person name="Lu F.H."/>
            <person name="Bevan M.W."/>
            <person name="Leroy P."/>
            <person name="Li P."/>
            <person name="You F.M."/>
            <person name="Sun Q."/>
            <person name="Liu Z."/>
            <person name="Lyons E."/>
            <person name="Wicker T."/>
            <person name="Salzberg S.L."/>
            <person name="Devos K.M."/>
            <person name="Dvorak J."/>
        </authorList>
    </citation>
    <scope>NUCLEOTIDE SEQUENCE [LARGE SCALE GENOMIC DNA]</scope>
    <source>
        <strain evidence="1">cv. AL8/78</strain>
    </source>
</reference>
<protein>
    <submittedName>
        <fullName evidence="1">Uncharacterized protein</fullName>
    </submittedName>
</protein>
<reference evidence="2" key="2">
    <citation type="journal article" date="2017" name="Nat. Plants">
        <title>The Aegilops tauschii genome reveals multiple impacts of transposons.</title>
        <authorList>
            <person name="Zhao G."/>
            <person name="Zou C."/>
            <person name="Li K."/>
            <person name="Wang K."/>
            <person name="Li T."/>
            <person name="Gao L."/>
            <person name="Zhang X."/>
            <person name="Wang H."/>
            <person name="Yang Z."/>
            <person name="Liu X."/>
            <person name="Jiang W."/>
            <person name="Mao L."/>
            <person name="Kong X."/>
            <person name="Jiao Y."/>
            <person name="Jia J."/>
        </authorList>
    </citation>
    <scope>NUCLEOTIDE SEQUENCE [LARGE SCALE GENOMIC DNA]</scope>
    <source>
        <strain evidence="2">cv. AL8/78</strain>
    </source>
</reference>